<reference evidence="9" key="1">
    <citation type="submission" date="2020-07" db="EMBL/GenBank/DDBJ databases">
        <title>Genome sequence and genetic diversity analysis of an under-domesticated orphan crop, white fonio (Digitaria exilis).</title>
        <authorList>
            <person name="Bennetzen J.L."/>
            <person name="Chen S."/>
            <person name="Ma X."/>
            <person name="Wang X."/>
            <person name="Yssel A.E.J."/>
            <person name="Chaluvadi S.R."/>
            <person name="Johnson M."/>
            <person name="Gangashetty P."/>
            <person name="Hamidou F."/>
            <person name="Sanogo M.D."/>
            <person name="Zwaenepoel A."/>
            <person name="Wallace J."/>
            <person name="Van De Peer Y."/>
            <person name="Van Deynze A."/>
        </authorList>
    </citation>
    <scope>NUCLEOTIDE SEQUENCE</scope>
    <source>
        <tissue evidence="9">Leaves</tissue>
    </source>
</reference>
<feature type="chain" id="PRO_5032810112" description="Leucine-rich repeat-containing N-terminal plant-type domain-containing protein" evidence="7">
    <location>
        <begin position="24"/>
        <end position="455"/>
    </location>
</feature>
<evidence type="ECO:0000256" key="6">
    <source>
        <dbReference type="ARBA" id="ARBA00023136"/>
    </source>
</evidence>
<evidence type="ECO:0000256" key="4">
    <source>
        <dbReference type="ARBA" id="ARBA00022737"/>
    </source>
</evidence>
<dbReference type="Pfam" id="PF08263">
    <property type="entry name" value="LRRNT_2"/>
    <property type="match status" value="1"/>
</dbReference>
<comment type="subcellular location">
    <subcellularLocation>
        <location evidence="1">Membrane</location>
        <topology evidence="1">Single-pass membrane protein</topology>
    </subcellularLocation>
</comment>
<dbReference type="Pfam" id="PF00560">
    <property type="entry name" value="LRR_1"/>
    <property type="match status" value="5"/>
</dbReference>
<keyword evidence="5" id="KW-1133">Transmembrane helix</keyword>
<dbReference type="GO" id="GO:0016020">
    <property type="term" value="C:membrane"/>
    <property type="evidence" value="ECO:0007669"/>
    <property type="project" value="UniProtKB-SubCell"/>
</dbReference>
<dbReference type="InterPro" id="IPR052592">
    <property type="entry name" value="LRR-RLK"/>
</dbReference>
<dbReference type="PANTHER" id="PTHR48054:SF53">
    <property type="entry name" value="PROTEIN KINASE DOMAIN-CONTAINING PROTEIN"/>
    <property type="match status" value="1"/>
</dbReference>
<dbReference type="PRINTS" id="PR00019">
    <property type="entry name" value="LEURICHRPT"/>
</dbReference>
<dbReference type="InterPro" id="IPR001611">
    <property type="entry name" value="Leu-rich_rpt"/>
</dbReference>
<evidence type="ECO:0000256" key="3">
    <source>
        <dbReference type="ARBA" id="ARBA00022692"/>
    </source>
</evidence>
<accession>A0A835E3F9</accession>
<dbReference type="InterPro" id="IPR003591">
    <property type="entry name" value="Leu-rich_rpt_typical-subtyp"/>
</dbReference>
<evidence type="ECO:0000313" key="9">
    <source>
        <dbReference type="EMBL" id="KAF8659537.1"/>
    </source>
</evidence>
<feature type="signal peptide" evidence="7">
    <location>
        <begin position="1"/>
        <end position="23"/>
    </location>
</feature>
<proteinExistence type="predicted"/>
<evidence type="ECO:0000259" key="8">
    <source>
        <dbReference type="Pfam" id="PF08263"/>
    </source>
</evidence>
<dbReference type="SUPFAM" id="SSF52047">
    <property type="entry name" value="RNI-like"/>
    <property type="match status" value="1"/>
</dbReference>
<evidence type="ECO:0000256" key="5">
    <source>
        <dbReference type="ARBA" id="ARBA00022989"/>
    </source>
</evidence>
<organism evidence="9 10">
    <name type="scientific">Digitaria exilis</name>
    <dbReference type="NCBI Taxonomy" id="1010633"/>
    <lineage>
        <taxon>Eukaryota</taxon>
        <taxon>Viridiplantae</taxon>
        <taxon>Streptophyta</taxon>
        <taxon>Embryophyta</taxon>
        <taxon>Tracheophyta</taxon>
        <taxon>Spermatophyta</taxon>
        <taxon>Magnoliopsida</taxon>
        <taxon>Liliopsida</taxon>
        <taxon>Poales</taxon>
        <taxon>Poaceae</taxon>
        <taxon>PACMAD clade</taxon>
        <taxon>Panicoideae</taxon>
        <taxon>Panicodae</taxon>
        <taxon>Paniceae</taxon>
        <taxon>Anthephorinae</taxon>
        <taxon>Digitaria</taxon>
    </lineage>
</organism>
<dbReference type="OrthoDB" id="693890at2759"/>
<comment type="caution">
    <text evidence="9">The sequence shown here is derived from an EMBL/GenBank/DDBJ whole genome shotgun (WGS) entry which is preliminary data.</text>
</comment>
<evidence type="ECO:0000256" key="1">
    <source>
        <dbReference type="ARBA" id="ARBA00004167"/>
    </source>
</evidence>
<dbReference type="InterPro" id="IPR013210">
    <property type="entry name" value="LRR_N_plant-typ"/>
</dbReference>
<keyword evidence="3" id="KW-0812">Transmembrane</keyword>
<gene>
    <name evidence="9" type="ORF">HU200_058287</name>
</gene>
<evidence type="ECO:0000256" key="7">
    <source>
        <dbReference type="SAM" id="SignalP"/>
    </source>
</evidence>
<keyword evidence="7" id="KW-0732">Signal</keyword>
<evidence type="ECO:0000256" key="2">
    <source>
        <dbReference type="ARBA" id="ARBA00022614"/>
    </source>
</evidence>
<keyword evidence="10" id="KW-1185">Reference proteome</keyword>
<dbReference type="Gene3D" id="3.80.10.10">
    <property type="entry name" value="Ribonuclease Inhibitor"/>
    <property type="match status" value="3"/>
</dbReference>
<sequence>MEHHGCILLVAVASLLLASSSWAYASAGTDTDHRGLMQFRSLITDDPYGALASWGGGNASAPCGWRGVTCGARGRRRGRVTALDLRGLGLSGSIAPSSLAGLTYLRRLDLSRNNLTGTIPASLGNLTSLTLLSLTSNKLSGAIPGALGTLQALTGLYINGNMLQGSIPPAVFNLSSLQELVVQFNNLTGTLPPDAGARLPSLWLLSVDSNRLHGTIPVSLCNASKLEVIATMYNPFSGVVPDCLGALNNLWALSLDFNELEANADSHWGFMDSLTNCSNLKVIGLAGNKLGGVLPASIANLSTSMETLGLWGNMISGQIPQEIGNLFNLRIIWMNQNNFTGTIPASLGRLDKLGKLYLYSNRLSGQIPPTIGNLTLLSDLLLENNTLTGPVPSSLGSCRLETLSLDNNRLTGPIPKEVLLIGILCSKEVPTDRLLIGDALRELHGVKDKYKWIHY</sequence>
<dbReference type="SMART" id="SM00369">
    <property type="entry name" value="LRR_TYP"/>
    <property type="match status" value="5"/>
</dbReference>
<dbReference type="InterPro" id="IPR032675">
    <property type="entry name" value="LRR_dom_sf"/>
</dbReference>
<keyword evidence="4" id="KW-0677">Repeat</keyword>
<keyword evidence="2" id="KW-0433">Leucine-rich repeat</keyword>
<feature type="domain" description="Leucine-rich repeat-containing N-terminal plant-type" evidence="8">
    <location>
        <begin position="30"/>
        <end position="70"/>
    </location>
</feature>
<protein>
    <recommendedName>
        <fullName evidence="8">Leucine-rich repeat-containing N-terminal plant-type domain-containing protein</fullName>
    </recommendedName>
</protein>
<dbReference type="Pfam" id="PF13855">
    <property type="entry name" value="LRR_8"/>
    <property type="match status" value="1"/>
</dbReference>
<evidence type="ECO:0000313" key="10">
    <source>
        <dbReference type="Proteomes" id="UP000636709"/>
    </source>
</evidence>
<dbReference type="EMBL" id="JACEFO010002455">
    <property type="protein sequence ID" value="KAF8659537.1"/>
    <property type="molecule type" value="Genomic_DNA"/>
</dbReference>
<dbReference type="PANTHER" id="PTHR48054">
    <property type="entry name" value="RECEPTOR KINASE-LIKE PROTEIN XA21"/>
    <property type="match status" value="1"/>
</dbReference>
<name>A0A835E3F9_9POAL</name>
<keyword evidence="6" id="KW-0472">Membrane</keyword>
<dbReference type="AlphaFoldDB" id="A0A835E3F9"/>
<dbReference type="Proteomes" id="UP000636709">
    <property type="component" value="Unassembled WGS sequence"/>
</dbReference>
<dbReference type="FunFam" id="3.80.10.10:FF:000095">
    <property type="entry name" value="LRR receptor-like serine/threonine-protein kinase GSO1"/>
    <property type="match status" value="2"/>
</dbReference>